<evidence type="ECO:0000256" key="1">
    <source>
        <dbReference type="RuleBase" id="RU365086"/>
    </source>
</evidence>
<dbReference type="AlphaFoldDB" id="A0A6G1HK62"/>
<accession>A0A6G1HK62</accession>
<protein>
    <recommendedName>
        <fullName evidence="1">Glucosamine 6-phosphate N-acetyltransferase</fullName>
        <ecNumber evidence="1">2.3.1.4</ecNumber>
    </recommendedName>
</protein>
<dbReference type="SUPFAM" id="SSF55729">
    <property type="entry name" value="Acyl-CoA N-acyltransferases (Nat)"/>
    <property type="match status" value="1"/>
</dbReference>
<keyword evidence="5" id="KW-1185">Reference proteome</keyword>
<evidence type="ECO:0000313" key="5">
    <source>
        <dbReference type="Proteomes" id="UP000799640"/>
    </source>
</evidence>
<dbReference type="Gene3D" id="3.40.630.30">
    <property type="match status" value="1"/>
</dbReference>
<comment type="similarity">
    <text evidence="1">Belongs to the acetyltransferase family. GNA1 subfamily.</text>
</comment>
<dbReference type="PANTHER" id="PTHR13355:SF11">
    <property type="entry name" value="GLUCOSAMINE 6-PHOSPHATE N-ACETYLTRANSFERASE"/>
    <property type="match status" value="1"/>
</dbReference>
<dbReference type="OrthoDB" id="329272at2759"/>
<feature type="compositionally biased region" description="Polar residues" evidence="2">
    <location>
        <begin position="92"/>
        <end position="101"/>
    </location>
</feature>
<dbReference type="EMBL" id="ML996707">
    <property type="protein sequence ID" value="KAF2396294.1"/>
    <property type="molecule type" value="Genomic_DNA"/>
</dbReference>
<dbReference type="UniPathway" id="UPA00113">
    <property type="reaction ID" value="UER00529"/>
</dbReference>
<gene>
    <name evidence="4" type="ORF">EJ06DRAFT_483811</name>
</gene>
<keyword evidence="1" id="KW-0012">Acyltransferase</keyword>
<dbReference type="GO" id="GO:0004343">
    <property type="term" value="F:glucosamine 6-phosphate N-acetyltransferase activity"/>
    <property type="evidence" value="ECO:0007669"/>
    <property type="project" value="UniProtKB-UniRule"/>
</dbReference>
<dbReference type="InterPro" id="IPR039143">
    <property type="entry name" value="GNPNAT1-like"/>
</dbReference>
<feature type="region of interest" description="Disordered" evidence="2">
    <location>
        <begin position="81"/>
        <end position="102"/>
    </location>
</feature>
<evidence type="ECO:0000256" key="2">
    <source>
        <dbReference type="SAM" id="MobiDB-lite"/>
    </source>
</evidence>
<evidence type="ECO:0000259" key="3">
    <source>
        <dbReference type="PROSITE" id="PS51186"/>
    </source>
</evidence>
<dbReference type="EC" id="2.3.1.4" evidence="1"/>
<dbReference type="GO" id="GO:0006048">
    <property type="term" value="P:UDP-N-acetylglucosamine biosynthetic process"/>
    <property type="evidence" value="ECO:0007669"/>
    <property type="project" value="UniProtKB-UniRule"/>
</dbReference>
<dbReference type="CDD" id="cd04301">
    <property type="entry name" value="NAT_SF"/>
    <property type="match status" value="1"/>
</dbReference>
<keyword evidence="1 4" id="KW-0808">Transferase</keyword>
<dbReference type="PROSITE" id="PS51186">
    <property type="entry name" value="GNAT"/>
    <property type="match status" value="1"/>
</dbReference>
<comment type="catalytic activity">
    <reaction evidence="1">
        <text>D-glucosamine 6-phosphate + acetyl-CoA = N-acetyl-D-glucosamine 6-phosphate + CoA + H(+)</text>
        <dbReference type="Rhea" id="RHEA:10292"/>
        <dbReference type="ChEBI" id="CHEBI:15378"/>
        <dbReference type="ChEBI" id="CHEBI:57287"/>
        <dbReference type="ChEBI" id="CHEBI:57288"/>
        <dbReference type="ChEBI" id="CHEBI:57513"/>
        <dbReference type="ChEBI" id="CHEBI:58725"/>
        <dbReference type="EC" id="2.3.1.4"/>
    </reaction>
</comment>
<dbReference type="Proteomes" id="UP000799640">
    <property type="component" value="Unassembled WGS sequence"/>
</dbReference>
<dbReference type="PANTHER" id="PTHR13355">
    <property type="entry name" value="GLUCOSAMINE 6-PHOSPHATE N-ACETYLTRANSFERASE"/>
    <property type="match status" value="1"/>
</dbReference>
<dbReference type="Pfam" id="PF00583">
    <property type="entry name" value="Acetyltransf_1"/>
    <property type="match status" value="1"/>
</dbReference>
<feature type="domain" description="N-acetyltransferase" evidence="3">
    <location>
        <begin position="43"/>
        <end position="236"/>
    </location>
</feature>
<reference evidence="4" key="1">
    <citation type="journal article" date="2020" name="Stud. Mycol.">
        <title>101 Dothideomycetes genomes: a test case for predicting lifestyles and emergence of pathogens.</title>
        <authorList>
            <person name="Haridas S."/>
            <person name="Albert R."/>
            <person name="Binder M."/>
            <person name="Bloem J."/>
            <person name="Labutti K."/>
            <person name="Salamov A."/>
            <person name="Andreopoulos B."/>
            <person name="Baker S."/>
            <person name="Barry K."/>
            <person name="Bills G."/>
            <person name="Bluhm B."/>
            <person name="Cannon C."/>
            <person name="Castanera R."/>
            <person name="Culley D."/>
            <person name="Daum C."/>
            <person name="Ezra D."/>
            <person name="Gonzalez J."/>
            <person name="Henrissat B."/>
            <person name="Kuo A."/>
            <person name="Liang C."/>
            <person name="Lipzen A."/>
            <person name="Lutzoni F."/>
            <person name="Magnuson J."/>
            <person name="Mondo S."/>
            <person name="Nolan M."/>
            <person name="Ohm R."/>
            <person name="Pangilinan J."/>
            <person name="Park H.-J."/>
            <person name="Ramirez L."/>
            <person name="Alfaro M."/>
            <person name="Sun H."/>
            <person name="Tritt A."/>
            <person name="Yoshinaga Y."/>
            <person name="Zwiers L.-H."/>
            <person name="Turgeon B."/>
            <person name="Goodwin S."/>
            <person name="Spatafora J."/>
            <person name="Crous P."/>
            <person name="Grigoriev I."/>
        </authorList>
    </citation>
    <scope>NUCLEOTIDE SEQUENCE</scope>
    <source>
        <strain evidence="4">CBS 262.69</strain>
    </source>
</reference>
<dbReference type="InterPro" id="IPR000182">
    <property type="entry name" value="GNAT_dom"/>
</dbReference>
<dbReference type="InterPro" id="IPR016181">
    <property type="entry name" value="Acyl_CoA_acyltransferase"/>
</dbReference>
<comment type="pathway">
    <text evidence="1">Nucleotide-sugar biosynthesis; UDP-N-acetyl-alpha-D-glucosamine biosynthesis; N-acetyl-alpha-D-glucosamine 1-phosphate from alpha-D-glucosamine 6-phosphate (route I): step 1/2.</text>
</comment>
<proteinExistence type="inferred from homology"/>
<organism evidence="4 5">
    <name type="scientific">Trichodelitschia bisporula</name>
    <dbReference type="NCBI Taxonomy" id="703511"/>
    <lineage>
        <taxon>Eukaryota</taxon>
        <taxon>Fungi</taxon>
        <taxon>Dikarya</taxon>
        <taxon>Ascomycota</taxon>
        <taxon>Pezizomycotina</taxon>
        <taxon>Dothideomycetes</taxon>
        <taxon>Dothideomycetes incertae sedis</taxon>
        <taxon>Phaeotrichales</taxon>
        <taxon>Phaeotrichaceae</taxon>
        <taxon>Trichodelitschia</taxon>
    </lineage>
</organism>
<feature type="non-terminal residue" evidence="4">
    <location>
        <position position="1"/>
    </location>
</feature>
<evidence type="ECO:0000313" key="4">
    <source>
        <dbReference type="EMBL" id="KAF2396294.1"/>
    </source>
</evidence>
<sequence length="239" mass="26092">TTAMSTEFISFQPAPGKALEAYDPTLPPTAQPSTVPPIFLEAMAVRTAVFVEEQHVPATHELDADDARSYHWVVYASVGVSSSTQPPPSFPNAGSSTTPTASRLPVGTIRLVPPPHANHGEGPVRPHSSQPYVKLGRLAVLKPYRGLGLSRLLVQAAVEWARRHPREILVPPTPAEVEAMRLEGKEEPGRWEGKVVVHAQVGVQKVWERMGFVRDEGMGVWVEEGIEHVGMWKNVGIVE</sequence>
<name>A0A6G1HK62_9PEZI</name>